<organism evidence="7">
    <name type="scientific">freshwater metagenome</name>
    <dbReference type="NCBI Taxonomy" id="449393"/>
    <lineage>
        <taxon>unclassified sequences</taxon>
        <taxon>metagenomes</taxon>
        <taxon>ecological metagenomes</taxon>
    </lineage>
</organism>
<evidence type="ECO:0000313" key="7">
    <source>
        <dbReference type="EMBL" id="CAB4900304.1"/>
    </source>
</evidence>
<dbReference type="GO" id="GO:0008961">
    <property type="term" value="F:phosphatidylglycerol-prolipoprotein diacylglyceryl transferase activity"/>
    <property type="evidence" value="ECO:0007669"/>
    <property type="project" value="InterPro"/>
</dbReference>
<dbReference type="Pfam" id="PF01790">
    <property type="entry name" value="LGT"/>
    <property type="match status" value="1"/>
</dbReference>
<evidence type="ECO:0000256" key="1">
    <source>
        <dbReference type="ARBA" id="ARBA00022475"/>
    </source>
</evidence>
<accession>A0A6J7G127</accession>
<keyword evidence="5 6" id="KW-0472">Membrane</keyword>
<evidence type="ECO:0000256" key="2">
    <source>
        <dbReference type="ARBA" id="ARBA00022679"/>
    </source>
</evidence>
<evidence type="ECO:0000256" key="6">
    <source>
        <dbReference type="SAM" id="Phobius"/>
    </source>
</evidence>
<dbReference type="GO" id="GO:0042158">
    <property type="term" value="P:lipoprotein biosynthetic process"/>
    <property type="evidence" value="ECO:0007669"/>
    <property type="project" value="InterPro"/>
</dbReference>
<feature type="transmembrane region" description="Helical" evidence="6">
    <location>
        <begin position="176"/>
        <end position="198"/>
    </location>
</feature>
<feature type="transmembrane region" description="Helical" evidence="6">
    <location>
        <begin position="55"/>
        <end position="73"/>
    </location>
</feature>
<dbReference type="GO" id="GO:0005886">
    <property type="term" value="C:plasma membrane"/>
    <property type="evidence" value="ECO:0007669"/>
    <property type="project" value="InterPro"/>
</dbReference>
<evidence type="ECO:0000256" key="3">
    <source>
        <dbReference type="ARBA" id="ARBA00022692"/>
    </source>
</evidence>
<dbReference type="AlphaFoldDB" id="A0A6J7G127"/>
<evidence type="ECO:0000256" key="4">
    <source>
        <dbReference type="ARBA" id="ARBA00022989"/>
    </source>
</evidence>
<gene>
    <name evidence="7" type="ORF">UFOPK3608_00294</name>
</gene>
<sequence>MFAFIPSPSSSSISLGPVTFHYYALCIILGITAAIWIGRKRYRSNGGVADEVSDAAVWAIPFGIIGGRLYHVISSPSNYFGESGDPVDALRIWKGGLGIWGAISLGAFGAYLYFKTHKTSLGFSKFLDALAPGVIIAQAIGRVGNWFNQEVFGKPTSLPWGLEIDRFNRPRDYKNFLTFHPTFLYEAIWCLVIAYLLIKLPGYLKSFSQNSGDIFALYIFGYTFGRIWIEALRIDQANYILGFRVNIWVSLIILLTSAAYLFRSKRRGKLTRGSLKG</sequence>
<feature type="transmembrane region" description="Helical" evidence="6">
    <location>
        <begin position="241"/>
        <end position="262"/>
    </location>
</feature>
<keyword evidence="2" id="KW-0808">Transferase</keyword>
<dbReference type="InterPro" id="IPR001640">
    <property type="entry name" value="Lgt"/>
</dbReference>
<feature type="transmembrane region" description="Helical" evidence="6">
    <location>
        <begin position="93"/>
        <end position="114"/>
    </location>
</feature>
<protein>
    <submittedName>
        <fullName evidence="7">Unannotated protein</fullName>
    </submittedName>
</protein>
<keyword evidence="3 6" id="KW-0812">Transmembrane</keyword>
<feature type="transmembrane region" description="Helical" evidence="6">
    <location>
        <begin position="20"/>
        <end position="39"/>
    </location>
</feature>
<keyword evidence="1" id="KW-1003">Cell membrane</keyword>
<reference evidence="7" key="1">
    <citation type="submission" date="2020-05" db="EMBL/GenBank/DDBJ databases">
        <authorList>
            <person name="Chiriac C."/>
            <person name="Salcher M."/>
            <person name="Ghai R."/>
            <person name="Kavagutti S V."/>
        </authorList>
    </citation>
    <scope>NUCLEOTIDE SEQUENCE</scope>
</reference>
<dbReference type="NCBIfam" id="TIGR00544">
    <property type="entry name" value="lgt"/>
    <property type="match status" value="1"/>
</dbReference>
<proteinExistence type="inferred from homology"/>
<dbReference type="EMBL" id="CAFBMP010000008">
    <property type="protein sequence ID" value="CAB4900304.1"/>
    <property type="molecule type" value="Genomic_DNA"/>
</dbReference>
<dbReference type="PROSITE" id="PS01311">
    <property type="entry name" value="LGT"/>
    <property type="match status" value="1"/>
</dbReference>
<keyword evidence="4 6" id="KW-1133">Transmembrane helix</keyword>
<evidence type="ECO:0000256" key="5">
    <source>
        <dbReference type="ARBA" id="ARBA00023136"/>
    </source>
</evidence>
<dbReference type="PANTHER" id="PTHR30589:SF0">
    <property type="entry name" value="PHOSPHATIDYLGLYCEROL--PROLIPOPROTEIN DIACYLGLYCERYL TRANSFERASE"/>
    <property type="match status" value="1"/>
</dbReference>
<dbReference type="PANTHER" id="PTHR30589">
    <property type="entry name" value="PROLIPOPROTEIN DIACYLGLYCERYL TRANSFERASE"/>
    <property type="match status" value="1"/>
</dbReference>
<name>A0A6J7G127_9ZZZZ</name>
<dbReference type="HAMAP" id="MF_01147">
    <property type="entry name" value="Lgt"/>
    <property type="match status" value="1"/>
</dbReference>